<dbReference type="GO" id="GO:0050278">
    <property type="term" value="F:sedoheptulose-bisphosphatase activity"/>
    <property type="evidence" value="ECO:0007669"/>
    <property type="project" value="TreeGrafter"/>
</dbReference>
<dbReference type="SUPFAM" id="SSF53254">
    <property type="entry name" value="Phosphoglycerate mutase-like"/>
    <property type="match status" value="1"/>
</dbReference>
<proteinExistence type="predicted"/>
<sequence>MSDLDASTPRVFLCRHGETEWTKSGQYTGTTEVPLTPAGEAQVTSTGAYLVGPKKLIDPSRVNHIYVSPRKRAQTTFELLFGNCTGLDRENVTVTEDIAEWDYGAYEGMKVEDIREGRKQKGLDVEREWDIWRDGCEEGGESVQQVTKRLDNLISTIREIQARYIDGQHPADIVLVAHGLILRAFAKRWLKYPLEEKLPMMMSPGAIGVLSYKNCNINEPGFFIGLAIPSAD</sequence>
<reference evidence="3" key="1">
    <citation type="journal article" date="2020" name="Stud. Mycol.">
        <title>101 Dothideomycetes genomes: a test case for predicting lifestyles and emergence of pathogens.</title>
        <authorList>
            <person name="Haridas S."/>
            <person name="Albert R."/>
            <person name="Binder M."/>
            <person name="Bloem J."/>
            <person name="Labutti K."/>
            <person name="Salamov A."/>
            <person name="Andreopoulos B."/>
            <person name="Baker S."/>
            <person name="Barry K."/>
            <person name="Bills G."/>
            <person name="Bluhm B."/>
            <person name="Cannon C."/>
            <person name="Castanera R."/>
            <person name="Culley D."/>
            <person name="Daum C."/>
            <person name="Ezra D."/>
            <person name="Gonzalez J."/>
            <person name="Henrissat B."/>
            <person name="Kuo A."/>
            <person name="Liang C."/>
            <person name="Lipzen A."/>
            <person name="Lutzoni F."/>
            <person name="Magnuson J."/>
            <person name="Mondo S."/>
            <person name="Nolan M."/>
            <person name="Ohm R."/>
            <person name="Pangilinan J."/>
            <person name="Park H.-J."/>
            <person name="Ramirez L."/>
            <person name="Alfaro M."/>
            <person name="Sun H."/>
            <person name="Tritt A."/>
            <person name="Yoshinaga Y."/>
            <person name="Zwiers L.-H."/>
            <person name="Turgeon B."/>
            <person name="Goodwin S."/>
            <person name="Spatafora J."/>
            <person name="Crous P."/>
            <person name="Grigoriev I."/>
        </authorList>
    </citation>
    <scope>NUCLEOTIDE SEQUENCE</scope>
    <source>
        <strain evidence="3">CBS 101060</strain>
    </source>
</reference>
<accession>A0A9P4S8F6</accession>
<dbReference type="EMBL" id="MU006098">
    <property type="protein sequence ID" value="KAF2838006.1"/>
    <property type="molecule type" value="Genomic_DNA"/>
</dbReference>
<dbReference type="PANTHER" id="PTHR48100">
    <property type="entry name" value="BROAD-SPECIFICITY PHOSPHATASE YOR283W-RELATED"/>
    <property type="match status" value="1"/>
</dbReference>
<comment type="caution">
    <text evidence="3">The sequence shown here is derived from an EMBL/GenBank/DDBJ whole genome shotgun (WGS) entry which is preliminary data.</text>
</comment>
<dbReference type="AlphaFoldDB" id="A0A9P4S8F6"/>
<dbReference type="GO" id="GO:0046390">
    <property type="term" value="P:ribose phosphate biosynthetic process"/>
    <property type="evidence" value="ECO:0007669"/>
    <property type="project" value="TreeGrafter"/>
</dbReference>
<feature type="active site" description="Proton donor/acceptor" evidence="1">
    <location>
        <position position="100"/>
    </location>
</feature>
<evidence type="ECO:0000313" key="3">
    <source>
        <dbReference type="EMBL" id="KAF2838006.1"/>
    </source>
</evidence>
<feature type="active site" description="Tele-phosphohistidine intermediate" evidence="1">
    <location>
        <position position="16"/>
    </location>
</feature>
<gene>
    <name evidence="3" type="ORF">M501DRAFT_1006486</name>
</gene>
<feature type="binding site" evidence="2">
    <location>
        <position position="72"/>
    </location>
    <ligand>
        <name>substrate</name>
    </ligand>
</feature>
<feature type="binding site" evidence="2">
    <location>
        <begin position="28"/>
        <end position="29"/>
    </location>
    <ligand>
        <name>substrate</name>
    </ligand>
</feature>
<evidence type="ECO:0000313" key="4">
    <source>
        <dbReference type="Proteomes" id="UP000799429"/>
    </source>
</evidence>
<dbReference type="OrthoDB" id="4818801at2759"/>
<protein>
    <submittedName>
        <fullName evidence="3">Phosphoglycerate mutase-like protein</fullName>
    </submittedName>
</protein>
<keyword evidence="4" id="KW-1185">Reference proteome</keyword>
<evidence type="ECO:0000256" key="2">
    <source>
        <dbReference type="PIRSR" id="PIRSR613078-2"/>
    </source>
</evidence>
<dbReference type="CDD" id="cd07067">
    <property type="entry name" value="HP_PGM_like"/>
    <property type="match status" value="1"/>
</dbReference>
<name>A0A9P4S8F6_9PEZI</name>
<dbReference type="Pfam" id="PF00300">
    <property type="entry name" value="His_Phos_1"/>
    <property type="match status" value="1"/>
</dbReference>
<dbReference type="Gene3D" id="3.40.50.1240">
    <property type="entry name" value="Phosphoglycerate mutase-like"/>
    <property type="match status" value="1"/>
</dbReference>
<dbReference type="InterPro" id="IPR013078">
    <property type="entry name" value="His_Pase_superF_clade-1"/>
</dbReference>
<organism evidence="3 4">
    <name type="scientific">Patellaria atrata CBS 101060</name>
    <dbReference type="NCBI Taxonomy" id="1346257"/>
    <lineage>
        <taxon>Eukaryota</taxon>
        <taxon>Fungi</taxon>
        <taxon>Dikarya</taxon>
        <taxon>Ascomycota</taxon>
        <taxon>Pezizomycotina</taxon>
        <taxon>Dothideomycetes</taxon>
        <taxon>Dothideomycetes incertae sedis</taxon>
        <taxon>Patellariales</taxon>
        <taxon>Patellariaceae</taxon>
        <taxon>Patellaria</taxon>
    </lineage>
</organism>
<dbReference type="SMART" id="SM00855">
    <property type="entry name" value="PGAM"/>
    <property type="match status" value="1"/>
</dbReference>
<dbReference type="InterPro" id="IPR029033">
    <property type="entry name" value="His_PPase_superfam"/>
</dbReference>
<dbReference type="PANTHER" id="PTHR48100:SF15">
    <property type="entry name" value="SEDOHEPTULOSE 1,7-BISPHOSPHATASE"/>
    <property type="match status" value="1"/>
</dbReference>
<dbReference type="Proteomes" id="UP000799429">
    <property type="component" value="Unassembled WGS sequence"/>
</dbReference>
<dbReference type="InterPro" id="IPR050275">
    <property type="entry name" value="PGM_Phosphatase"/>
</dbReference>
<evidence type="ECO:0000256" key="1">
    <source>
        <dbReference type="PIRSR" id="PIRSR613078-1"/>
    </source>
</evidence>
<feature type="binding site" evidence="2">
    <location>
        <begin position="100"/>
        <end position="103"/>
    </location>
    <ligand>
        <name>substrate</name>
    </ligand>
</feature>